<dbReference type="InterPro" id="IPR051532">
    <property type="entry name" value="Ester_Hydrolysis_Enzymes"/>
</dbReference>
<dbReference type="KEGG" id="fer:FNB15_10445"/>
<dbReference type="InterPro" id="IPR036514">
    <property type="entry name" value="SGNH_hydro_sf"/>
</dbReference>
<dbReference type="AlphaFoldDB" id="A0A516H1L6"/>
<keyword evidence="3" id="KW-1185">Reference proteome</keyword>
<evidence type="ECO:0000259" key="1">
    <source>
        <dbReference type="Pfam" id="PF13472"/>
    </source>
</evidence>
<dbReference type="CDD" id="cd01822">
    <property type="entry name" value="Lysophospholipase_L1_like"/>
    <property type="match status" value="1"/>
</dbReference>
<sequence length="236" mass="25177">MTPSVVRSPSGRQIVKLYERYGFFRRCHNVAALLGVMLITLLSAATPVQAQNQAPSRLLVFGDSLVAGYSLPPDASYPAQLEKALKAKGVNVAVMNAGVSGDTTAAAASRLDWALADKPTHVIVELGANDMLRGLAPEQARANLDSILAKLKQANLPVLLMGMLAAPNLGVDYGRRFNSIYPDLAAKHGVPLYPFFLEGVAGDAKLNLGDGIHPTRDGVAIMVDRTLPHILRFLGQ</sequence>
<dbReference type="GO" id="GO:0006629">
    <property type="term" value="P:lipid metabolic process"/>
    <property type="evidence" value="ECO:0007669"/>
    <property type="project" value="InterPro"/>
</dbReference>
<evidence type="ECO:0000313" key="3">
    <source>
        <dbReference type="Proteomes" id="UP000317496"/>
    </source>
</evidence>
<reference evidence="2 3" key="1">
    <citation type="submission" date="2019-07" db="EMBL/GenBank/DDBJ databases">
        <title>Genome sequencing for Ferrovibrio sp. K5.</title>
        <authorList>
            <person name="Park S.-J."/>
        </authorList>
    </citation>
    <scope>NUCLEOTIDE SEQUENCE [LARGE SCALE GENOMIC DNA]</scope>
    <source>
        <strain evidence="2 3">K5</strain>
    </source>
</reference>
<evidence type="ECO:0000313" key="2">
    <source>
        <dbReference type="EMBL" id="QDO97662.1"/>
    </source>
</evidence>
<dbReference type="PANTHER" id="PTHR30383">
    <property type="entry name" value="THIOESTERASE 1/PROTEASE 1/LYSOPHOSPHOLIPASE L1"/>
    <property type="match status" value="1"/>
</dbReference>
<dbReference type="GO" id="GO:0004622">
    <property type="term" value="F:phosphatidylcholine lysophospholipase activity"/>
    <property type="evidence" value="ECO:0007669"/>
    <property type="project" value="TreeGrafter"/>
</dbReference>
<feature type="domain" description="SGNH hydrolase-type esterase" evidence="1">
    <location>
        <begin position="60"/>
        <end position="220"/>
    </location>
</feature>
<accession>A0A516H1L6</accession>
<dbReference type="Gene3D" id="3.40.50.1110">
    <property type="entry name" value="SGNH hydrolase"/>
    <property type="match status" value="1"/>
</dbReference>
<dbReference type="PROSITE" id="PS01098">
    <property type="entry name" value="LIPASE_GDSL_SER"/>
    <property type="match status" value="1"/>
</dbReference>
<organism evidence="2 3">
    <name type="scientific">Ferrovibrio terrae</name>
    <dbReference type="NCBI Taxonomy" id="2594003"/>
    <lineage>
        <taxon>Bacteria</taxon>
        <taxon>Pseudomonadati</taxon>
        <taxon>Pseudomonadota</taxon>
        <taxon>Alphaproteobacteria</taxon>
        <taxon>Rhodospirillales</taxon>
        <taxon>Rhodospirillaceae</taxon>
        <taxon>Ferrovibrio</taxon>
    </lineage>
</organism>
<dbReference type="PANTHER" id="PTHR30383:SF24">
    <property type="entry name" value="THIOESTERASE 1_PROTEASE 1_LYSOPHOSPHOLIPASE L1"/>
    <property type="match status" value="1"/>
</dbReference>
<dbReference type="Proteomes" id="UP000317496">
    <property type="component" value="Chromosome"/>
</dbReference>
<protein>
    <submittedName>
        <fullName evidence="2">Arylesterase</fullName>
    </submittedName>
</protein>
<dbReference type="InterPro" id="IPR008265">
    <property type="entry name" value="Lipase_GDSL_AS"/>
</dbReference>
<name>A0A516H1L6_9PROT</name>
<dbReference type="OrthoDB" id="9786188at2"/>
<proteinExistence type="predicted"/>
<dbReference type="InterPro" id="IPR013830">
    <property type="entry name" value="SGNH_hydro"/>
</dbReference>
<dbReference type="Pfam" id="PF13472">
    <property type="entry name" value="Lipase_GDSL_2"/>
    <property type="match status" value="1"/>
</dbReference>
<gene>
    <name evidence="2" type="ORF">FNB15_10445</name>
</gene>
<dbReference type="SUPFAM" id="SSF52266">
    <property type="entry name" value="SGNH hydrolase"/>
    <property type="match status" value="1"/>
</dbReference>
<dbReference type="EMBL" id="CP041636">
    <property type="protein sequence ID" value="QDO97662.1"/>
    <property type="molecule type" value="Genomic_DNA"/>
</dbReference>